<feature type="transmembrane region" description="Helical" evidence="7">
    <location>
        <begin position="128"/>
        <end position="147"/>
    </location>
</feature>
<dbReference type="EMBL" id="JBHTJO010000001">
    <property type="protein sequence ID" value="MFD0986090.1"/>
    <property type="molecule type" value="Genomic_DNA"/>
</dbReference>
<dbReference type="NCBIfam" id="TIGR01297">
    <property type="entry name" value="CDF"/>
    <property type="match status" value="1"/>
</dbReference>
<dbReference type="InterPro" id="IPR027469">
    <property type="entry name" value="Cation_efflux_TMD_sf"/>
</dbReference>
<dbReference type="PANTHER" id="PTHR43840">
    <property type="entry name" value="MITOCHONDRIAL METAL TRANSPORTER 1-RELATED"/>
    <property type="match status" value="1"/>
</dbReference>
<proteinExistence type="inferred from homology"/>
<feature type="domain" description="Cation efflux protein transmembrane" evidence="8">
    <location>
        <begin position="30"/>
        <end position="221"/>
    </location>
</feature>
<comment type="caution">
    <text evidence="9">The sequence shown here is derived from an EMBL/GenBank/DDBJ whole genome shotgun (WGS) entry which is preliminary data.</text>
</comment>
<evidence type="ECO:0000313" key="10">
    <source>
        <dbReference type="Proteomes" id="UP001597102"/>
    </source>
</evidence>
<evidence type="ECO:0000256" key="6">
    <source>
        <dbReference type="ARBA" id="ARBA00023136"/>
    </source>
</evidence>
<evidence type="ECO:0000256" key="7">
    <source>
        <dbReference type="SAM" id="Phobius"/>
    </source>
</evidence>
<feature type="transmembrane region" description="Helical" evidence="7">
    <location>
        <begin position="20"/>
        <end position="40"/>
    </location>
</feature>
<keyword evidence="5 7" id="KW-1133">Transmembrane helix</keyword>
<feature type="transmembrane region" description="Helical" evidence="7">
    <location>
        <begin position="46"/>
        <end position="64"/>
    </location>
</feature>
<evidence type="ECO:0000256" key="1">
    <source>
        <dbReference type="ARBA" id="ARBA00004141"/>
    </source>
</evidence>
<sequence length="300" mass="33540">MSKLPEPIQDDINRAVRLEWWTIFWQATIVVAMAFVMGSSQAMKSAWVEDTLGLVPAIVFLLALHFERKSPTRYFPFGFMRANSLAFLIAATALFFMGGYLIYDAGSKLIMQEHPTIGPIEILGTQVWMGWLMIAALIYSVIPPVIIGRMKQPIARKLYDKVLYTDSLMQKADWMTGLAATLGILGVGFGFWWADSVAALIISVDIVHDGFRASKIATAELIDGAPRQIDSDAIAEDADDLKKVLEKEFPDGTVRIRETGRYMAAEVTGIEPPHNPPTREELWPGDKQEAWRFALLSFAR</sequence>
<comment type="subcellular location">
    <subcellularLocation>
        <location evidence="1">Membrane</location>
        <topology evidence="1">Multi-pass membrane protein</topology>
    </subcellularLocation>
</comment>
<accession>A0ABW3J883</accession>
<feature type="transmembrane region" description="Helical" evidence="7">
    <location>
        <begin position="174"/>
        <end position="194"/>
    </location>
</feature>
<evidence type="ECO:0000256" key="4">
    <source>
        <dbReference type="ARBA" id="ARBA00022692"/>
    </source>
</evidence>
<keyword evidence="10" id="KW-1185">Reference proteome</keyword>
<reference evidence="10" key="1">
    <citation type="journal article" date="2019" name="Int. J. Syst. Evol. Microbiol.">
        <title>The Global Catalogue of Microorganisms (GCM) 10K type strain sequencing project: providing services to taxonomists for standard genome sequencing and annotation.</title>
        <authorList>
            <consortium name="The Broad Institute Genomics Platform"/>
            <consortium name="The Broad Institute Genome Sequencing Center for Infectious Disease"/>
            <person name="Wu L."/>
            <person name="Ma J."/>
        </authorList>
    </citation>
    <scope>NUCLEOTIDE SEQUENCE [LARGE SCALE GENOMIC DNA]</scope>
    <source>
        <strain evidence="10">CCUG 61697</strain>
    </source>
</reference>
<evidence type="ECO:0000256" key="2">
    <source>
        <dbReference type="ARBA" id="ARBA00008114"/>
    </source>
</evidence>
<dbReference type="RefSeq" id="WP_379085564.1">
    <property type="nucleotide sequence ID" value="NZ_JBHTJO010000001.1"/>
</dbReference>
<name>A0ABW3J883_9HYPH</name>
<evidence type="ECO:0000313" key="9">
    <source>
        <dbReference type="EMBL" id="MFD0986090.1"/>
    </source>
</evidence>
<protein>
    <submittedName>
        <fullName evidence="9">Cation diffusion facilitator family transporter</fullName>
    </submittedName>
</protein>
<feature type="transmembrane region" description="Helical" evidence="7">
    <location>
        <begin position="85"/>
        <end position="103"/>
    </location>
</feature>
<evidence type="ECO:0000256" key="5">
    <source>
        <dbReference type="ARBA" id="ARBA00022989"/>
    </source>
</evidence>
<evidence type="ECO:0000259" key="8">
    <source>
        <dbReference type="Pfam" id="PF01545"/>
    </source>
</evidence>
<dbReference type="Gene3D" id="1.20.1510.10">
    <property type="entry name" value="Cation efflux protein transmembrane domain"/>
    <property type="match status" value="1"/>
</dbReference>
<keyword evidence="6 7" id="KW-0472">Membrane</keyword>
<evidence type="ECO:0000256" key="3">
    <source>
        <dbReference type="ARBA" id="ARBA00022448"/>
    </source>
</evidence>
<dbReference type="PANTHER" id="PTHR43840:SF15">
    <property type="entry name" value="MITOCHONDRIAL METAL TRANSPORTER 1-RELATED"/>
    <property type="match status" value="1"/>
</dbReference>
<dbReference type="InterPro" id="IPR058533">
    <property type="entry name" value="Cation_efflux_TM"/>
</dbReference>
<keyword evidence="3" id="KW-0813">Transport</keyword>
<organism evidence="9 10">
    <name type="scientific">Methyloligella solikamskensis</name>
    <dbReference type="NCBI Taxonomy" id="1177756"/>
    <lineage>
        <taxon>Bacteria</taxon>
        <taxon>Pseudomonadati</taxon>
        <taxon>Pseudomonadota</taxon>
        <taxon>Alphaproteobacteria</taxon>
        <taxon>Hyphomicrobiales</taxon>
        <taxon>Hyphomicrobiaceae</taxon>
        <taxon>Methyloligella</taxon>
    </lineage>
</organism>
<keyword evidence="4 7" id="KW-0812">Transmembrane</keyword>
<gene>
    <name evidence="9" type="ORF">ACFQ2F_03140</name>
</gene>
<comment type="similarity">
    <text evidence="2">Belongs to the cation diffusion facilitator (CDF) transporter (TC 2.A.4) family.</text>
</comment>
<dbReference type="SUPFAM" id="SSF161111">
    <property type="entry name" value="Cation efflux protein transmembrane domain-like"/>
    <property type="match status" value="1"/>
</dbReference>
<dbReference type="Pfam" id="PF01545">
    <property type="entry name" value="Cation_efflux"/>
    <property type="match status" value="1"/>
</dbReference>
<dbReference type="Proteomes" id="UP001597102">
    <property type="component" value="Unassembled WGS sequence"/>
</dbReference>
<dbReference type="InterPro" id="IPR002524">
    <property type="entry name" value="Cation_efflux"/>
</dbReference>
<dbReference type="InterPro" id="IPR050291">
    <property type="entry name" value="CDF_Transporter"/>
</dbReference>